<dbReference type="KEGG" id="kpin:30170993"/>
<evidence type="ECO:0000313" key="3">
    <source>
        <dbReference type="Proteomes" id="UP000094020"/>
    </source>
</evidence>
<reference evidence="2" key="2">
    <citation type="submission" date="2013-07" db="EMBL/GenBank/DDBJ databases">
        <authorList>
            <consortium name="The Broad Institute Genome Sequencing Platform"/>
            <person name="Cuomo C."/>
            <person name="Litvintseva A."/>
            <person name="Chen Y."/>
            <person name="Heitman J."/>
            <person name="Sun S."/>
            <person name="Springer D."/>
            <person name="Dromer F."/>
            <person name="Young S.K."/>
            <person name="Zeng Q."/>
            <person name="Gargeya S."/>
            <person name="Fitzgerald M."/>
            <person name="Abouelleil A."/>
            <person name="Alvarado L."/>
            <person name="Berlin A.M."/>
            <person name="Chapman S.B."/>
            <person name="Dewar J."/>
            <person name="Goldberg J."/>
            <person name="Griggs A."/>
            <person name="Gujja S."/>
            <person name="Hansen M."/>
            <person name="Howarth C."/>
            <person name="Imamovic A."/>
            <person name="Larimer J."/>
            <person name="McCowan C."/>
            <person name="Murphy C."/>
            <person name="Pearson M."/>
            <person name="Priest M."/>
            <person name="Roberts A."/>
            <person name="Saif S."/>
            <person name="Shea T."/>
            <person name="Sykes S."/>
            <person name="Wortman J."/>
            <person name="Nusbaum C."/>
            <person name="Birren B."/>
        </authorList>
    </citation>
    <scope>NUCLEOTIDE SEQUENCE</scope>
    <source>
        <strain evidence="2">CBS 10737</strain>
    </source>
</reference>
<evidence type="ECO:0000313" key="1">
    <source>
        <dbReference type="EMBL" id="OCF51908.1"/>
    </source>
</evidence>
<dbReference type="RefSeq" id="XP_019013127.1">
    <property type="nucleotide sequence ID" value="XM_019154387.1"/>
</dbReference>
<reference evidence="1" key="3">
    <citation type="submission" date="2016-07" db="EMBL/GenBank/DDBJ databases">
        <title>Evolution of pathogenesis and genome organization in the Tremellales.</title>
        <authorList>
            <person name="Cuomo C."/>
            <person name="Litvintseva A."/>
            <person name="Heitman J."/>
            <person name="Chen Y."/>
            <person name="Sun S."/>
            <person name="Springer D."/>
            <person name="Dromer F."/>
            <person name="Young S."/>
            <person name="Zeng Q."/>
            <person name="Chapman S."/>
            <person name="Gujja S."/>
            <person name="Saif S."/>
            <person name="Birren B."/>
        </authorList>
    </citation>
    <scope>NUCLEOTIDE SEQUENCE</scope>
    <source>
        <strain evidence="1">CBS 10737</strain>
    </source>
</reference>
<proteinExistence type="predicted"/>
<keyword evidence="3" id="KW-1185">Reference proteome</keyword>
<dbReference type="Proteomes" id="UP000094020">
    <property type="component" value="Chromosome 6"/>
</dbReference>
<reference evidence="2" key="4">
    <citation type="submission" date="2024-02" db="EMBL/GenBank/DDBJ databases">
        <title>Comparative genomics of Cryptococcus and Kwoniella reveals pathogenesis evolution and contrasting modes of karyotype evolution via chromosome fusion or intercentromeric recombination.</title>
        <authorList>
            <person name="Coelho M.A."/>
            <person name="David-Palma M."/>
            <person name="Shea T."/>
            <person name="Bowers K."/>
            <person name="McGinley-Smith S."/>
            <person name="Mohammad A.W."/>
            <person name="Gnirke A."/>
            <person name="Yurkov A.M."/>
            <person name="Nowrousian M."/>
            <person name="Sun S."/>
            <person name="Cuomo C.A."/>
            <person name="Heitman J."/>
        </authorList>
    </citation>
    <scope>NUCLEOTIDE SEQUENCE</scope>
    <source>
        <strain evidence="2">CBS 10737</strain>
    </source>
</reference>
<name>A0A1B9I8K1_9TREE</name>
<dbReference type="EMBL" id="CP144524">
    <property type="protein sequence ID" value="WWC71131.1"/>
    <property type="molecule type" value="Genomic_DNA"/>
</dbReference>
<organism evidence="1">
    <name type="scientific">Kwoniella pini CBS 10737</name>
    <dbReference type="NCBI Taxonomy" id="1296096"/>
    <lineage>
        <taxon>Eukaryota</taxon>
        <taxon>Fungi</taxon>
        <taxon>Dikarya</taxon>
        <taxon>Basidiomycota</taxon>
        <taxon>Agaricomycotina</taxon>
        <taxon>Tremellomycetes</taxon>
        <taxon>Tremellales</taxon>
        <taxon>Cryptococcaceae</taxon>
        <taxon>Kwoniella</taxon>
    </lineage>
</organism>
<dbReference type="AlphaFoldDB" id="A0A1B9I8K1"/>
<evidence type="ECO:0000313" key="2">
    <source>
        <dbReference type="EMBL" id="WWC71131.1"/>
    </source>
</evidence>
<dbReference type="EMBL" id="KV700115">
    <property type="protein sequence ID" value="OCF51908.1"/>
    <property type="molecule type" value="Genomic_DNA"/>
</dbReference>
<accession>A0A1B9I8K1</accession>
<reference evidence="1" key="1">
    <citation type="submission" date="2013-07" db="EMBL/GenBank/DDBJ databases">
        <title>The Genome Sequence of Cryptococcus pinus CBS10737.</title>
        <authorList>
            <consortium name="The Broad Institute Genome Sequencing Platform"/>
            <person name="Cuomo C."/>
            <person name="Litvintseva A."/>
            <person name="Chen Y."/>
            <person name="Heitman J."/>
            <person name="Sun S."/>
            <person name="Springer D."/>
            <person name="Dromer F."/>
            <person name="Young S.K."/>
            <person name="Zeng Q."/>
            <person name="Gargeya S."/>
            <person name="Fitzgerald M."/>
            <person name="Abouelleil A."/>
            <person name="Alvarado L."/>
            <person name="Berlin A.M."/>
            <person name="Chapman S.B."/>
            <person name="Dewar J."/>
            <person name="Goldberg J."/>
            <person name="Griggs A."/>
            <person name="Gujja S."/>
            <person name="Hansen M."/>
            <person name="Howarth C."/>
            <person name="Imamovic A."/>
            <person name="Larimer J."/>
            <person name="McCowan C."/>
            <person name="Murphy C."/>
            <person name="Pearson M."/>
            <person name="Priest M."/>
            <person name="Roberts A."/>
            <person name="Saif S."/>
            <person name="Shea T."/>
            <person name="Sykes S."/>
            <person name="Wortman J."/>
            <person name="Nusbaum C."/>
            <person name="Birren B."/>
        </authorList>
    </citation>
    <scope>NUCLEOTIDE SEQUENCE [LARGE SCALE GENOMIC DNA]</scope>
    <source>
        <strain evidence="1">CBS 10737</strain>
    </source>
</reference>
<protein>
    <submittedName>
        <fullName evidence="1">Uncharacterized protein</fullName>
    </submittedName>
</protein>
<gene>
    <name evidence="1" type="ORF">I206_02624</name>
    <name evidence="2" type="ORF">I206_105084</name>
</gene>
<dbReference type="GeneID" id="30170993"/>
<sequence length="139" mass="16249">MTTKQSIMKSNSESPNLQSILKKTKSPTFTSKKKVKFNLPIIESNSKSCSNWPIPFPDNFNTNINYTSILEYYPYQSKIVKDNYDSWELINPDETTTINENSTIGQYFQCIISKLLPNWFLEKEIPDMMQDTEFLQNIK</sequence>